<organism evidence="1">
    <name type="scientific">hydrothermal vent metagenome</name>
    <dbReference type="NCBI Taxonomy" id="652676"/>
    <lineage>
        <taxon>unclassified sequences</taxon>
        <taxon>metagenomes</taxon>
        <taxon>ecological metagenomes</taxon>
    </lineage>
</organism>
<dbReference type="AlphaFoldDB" id="A0A3B0VGM2"/>
<dbReference type="SUPFAM" id="SSF48695">
    <property type="entry name" value="Multiheme cytochromes"/>
    <property type="match status" value="2"/>
</dbReference>
<dbReference type="InterPro" id="IPR036280">
    <property type="entry name" value="Multihaem_cyt_sf"/>
</dbReference>
<proteinExistence type="predicted"/>
<evidence type="ECO:0000313" key="1">
    <source>
        <dbReference type="EMBL" id="VAW39463.1"/>
    </source>
</evidence>
<protein>
    <submittedName>
        <fullName evidence="1">Uncharacterized protein</fullName>
    </submittedName>
</protein>
<dbReference type="PROSITE" id="PS51257">
    <property type="entry name" value="PROKAR_LIPOPROTEIN"/>
    <property type="match status" value="1"/>
</dbReference>
<gene>
    <name evidence="1" type="ORF">MNBD_DELTA04-341</name>
</gene>
<dbReference type="EMBL" id="UOEY01000075">
    <property type="protein sequence ID" value="VAW39463.1"/>
    <property type="molecule type" value="Genomic_DNA"/>
</dbReference>
<sequence length="420" mass="45379">MKVQGCTMFILLSLLILSCPGRVIAGPYLNSVHGNNTIGINRSTMAAAGYARGNCAHCHEQHASVNGSTPTGGPYPFTLFANNFSGKTTGPYSQTDDFCFYCHISTGAVQSEGGITNRQYSNTFGGYPTDSVTDIIGAFNLGSLSYVAGSNTSYSSSHNLYDVWRFAKTKFPFFKDSSNPCSACHNPHLVKQNKAHPSDPTYAAIARPTDHGHLWGDDAGERMDKYTTYRSPFYYNSTSTYEPGGVSIRDGSDTPDYVTFCLDCHQYQVPTTQSASMNPNTPAGYLTAIDWGSSGDMHGQRARNFGINGEGSESYTCKGTVISPYNTTPVASNYVLSCLDCHEPHGSVLAGKPSSYLLRKEINNNRVTGCGPPGEQSFCNQDLCYSCHTNDHAGPNGCLLCHYHGARNEGCGEPRLGPDF</sequence>
<accession>A0A3B0VGM2</accession>
<reference evidence="1" key="1">
    <citation type="submission" date="2018-06" db="EMBL/GenBank/DDBJ databases">
        <authorList>
            <person name="Zhirakovskaya E."/>
        </authorList>
    </citation>
    <scope>NUCLEOTIDE SEQUENCE</scope>
</reference>
<name>A0A3B0VGM2_9ZZZZ</name>